<evidence type="ECO:0000256" key="2">
    <source>
        <dbReference type="SAM" id="Phobius"/>
    </source>
</evidence>
<evidence type="ECO:0000313" key="4">
    <source>
        <dbReference type="EMBL" id="GAA2632215.1"/>
    </source>
</evidence>
<comment type="caution">
    <text evidence="4">The sequence shown here is derived from an EMBL/GenBank/DDBJ whole genome shotgun (WGS) entry which is preliminary data.</text>
</comment>
<gene>
    <name evidence="4" type="ORF">GCM10010307_25290</name>
</gene>
<evidence type="ECO:0000313" key="5">
    <source>
        <dbReference type="Proteomes" id="UP001500151"/>
    </source>
</evidence>
<dbReference type="Proteomes" id="UP001500151">
    <property type="component" value="Unassembled WGS sequence"/>
</dbReference>
<dbReference type="InterPro" id="IPR006068">
    <property type="entry name" value="ATPase_P-typ_cation-transptr_C"/>
</dbReference>
<name>A0ABN3QPX0_9ACTN</name>
<feature type="region of interest" description="Disordered" evidence="1">
    <location>
        <begin position="88"/>
        <end position="107"/>
    </location>
</feature>
<feature type="compositionally biased region" description="Low complexity" evidence="1">
    <location>
        <begin position="89"/>
        <end position="101"/>
    </location>
</feature>
<feature type="domain" description="Cation-transporting P-type ATPase C-terminal" evidence="3">
    <location>
        <begin position="20"/>
        <end position="86"/>
    </location>
</feature>
<sequence length="107" mass="11304">MAGPGPTLTRASSTRTPAIDPHTMRNSPRPHEESVLGAGLWPRILFMGSFVATVALVVGVWARETGRPWQSMIFLVLGATQLGVALGFPGSPGQPGQPIPAGRRRGH</sequence>
<proteinExistence type="predicted"/>
<dbReference type="EMBL" id="BAAASJ010000027">
    <property type="protein sequence ID" value="GAA2632215.1"/>
    <property type="molecule type" value="Genomic_DNA"/>
</dbReference>
<keyword evidence="2" id="KW-1133">Transmembrane helix</keyword>
<dbReference type="SUPFAM" id="SSF81665">
    <property type="entry name" value="Calcium ATPase, transmembrane domain M"/>
    <property type="match status" value="1"/>
</dbReference>
<keyword evidence="2" id="KW-0472">Membrane</keyword>
<organism evidence="4 5">
    <name type="scientific">Streptomyces vastus</name>
    <dbReference type="NCBI Taxonomy" id="285451"/>
    <lineage>
        <taxon>Bacteria</taxon>
        <taxon>Bacillati</taxon>
        <taxon>Actinomycetota</taxon>
        <taxon>Actinomycetes</taxon>
        <taxon>Kitasatosporales</taxon>
        <taxon>Streptomycetaceae</taxon>
        <taxon>Streptomyces</taxon>
    </lineage>
</organism>
<accession>A0ABN3QPX0</accession>
<dbReference type="Pfam" id="PF00689">
    <property type="entry name" value="Cation_ATPase_C"/>
    <property type="match status" value="1"/>
</dbReference>
<dbReference type="InterPro" id="IPR023298">
    <property type="entry name" value="ATPase_P-typ_TM_dom_sf"/>
</dbReference>
<evidence type="ECO:0000256" key="1">
    <source>
        <dbReference type="SAM" id="MobiDB-lite"/>
    </source>
</evidence>
<evidence type="ECO:0000259" key="3">
    <source>
        <dbReference type="Pfam" id="PF00689"/>
    </source>
</evidence>
<feature type="transmembrane region" description="Helical" evidence="2">
    <location>
        <begin position="40"/>
        <end position="62"/>
    </location>
</feature>
<reference evidence="4 5" key="1">
    <citation type="journal article" date="2019" name="Int. J. Syst. Evol. Microbiol.">
        <title>The Global Catalogue of Microorganisms (GCM) 10K type strain sequencing project: providing services to taxonomists for standard genome sequencing and annotation.</title>
        <authorList>
            <consortium name="The Broad Institute Genomics Platform"/>
            <consortium name="The Broad Institute Genome Sequencing Center for Infectious Disease"/>
            <person name="Wu L."/>
            <person name="Ma J."/>
        </authorList>
    </citation>
    <scope>NUCLEOTIDE SEQUENCE [LARGE SCALE GENOMIC DNA]</scope>
    <source>
        <strain evidence="4 5">JCM 4524</strain>
    </source>
</reference>
<protein>
    <recommendedName>
        <fullName evidence="3">Cation-transporting P-type ATPase C-terminal domain-containing protein</fullName>
    </recommendedName>
</protein>
<keyword evidence="2" id="KW-0812">Transmembrane</keyword>
<keyword evidence="5" id="KW-1185">Reference proteome</keyword>
<feature type="region of interest" description="Disordered" evidence="1">
    <location>
        <begin position="1"/>
        <end position="33"/>
    </location>
</feature>